<keyword evidence="3" id="KW-1185">Reference proteome</keyword>
<comment type="caution">
    <text evidence="2">The sequence shown here is derived from an EMBL/GenBank/DDBJ whole genome shotgun (WGS) entry which is preliminary data.</text>
</comment>
<sequence length="564" mass="64640">MARPYNHEPLESPDSVRLLDLLPSRKWDSPVECRIRQMTFEEARDKYEALSYVWGATAGNRPITCDGGELLVTPNCHDAILHLRRRFHVRTLWIDSICIDQRQTSDSTQERNHQVKKMGLLYQSASRVVIWLGSNPAGPTHLSTKDYRLLKLWKCIGLQKRSFTSLLLWRANYRCIGGSKRPCFQSLVDSSWFLRMWTIQEYAFARKHLILWGKLQMKWHYITYLLDLIHDERQSAQLRLRSIASSLARGAEKKDNASDDLDSFLNCEVFFMLSLRYQESTLDHDKIYGVYAVLRKAGIEIPEPDYSKPVEDVGRELTWAVILSRKRLDLITSEISGDKSPTWVPDYISASRNSSDPDSLVWLQVDTLGRLSPDLSHDHDASLGSKAHIAKGQFPTRLAVQGRRIDIVQSSTVCSTSYTQDTDTLDLHHFHGFIDICLTQIRARTKPNSYLESLEIPQDLKVVIGYLDYTVDMHNGLGLGIVQARANVWANWAFLVTKTGYLGRAYRTCQEGDQLWLLAGAANPVILRQTGSEYRYVAPASFYGMMEGELWPENEEELEIIYLI</sequence>
<evidence type="ECO:0000313" key="3">
    <source>
        <dbReference type="Proteomes" id="UP001390339"/>
    </source>
</evidence>
<dbReference type="Pfam" id="PF06985">
    <property type="entry name" value="HET"/>
    <property type="match status" value="1"/>
</dbReference>
<evidence type="ECO:0000313" key="2">
    <source>
        <dbReference type="EMBL" id="KAK8859205.1"/>
    </source>
</evidence>
<proteinExistence type="predicted"/>
<gene>
    <name evidence="2" type="ORF">PGQ11_009939</name>
</gene>
<reference evidence="2 3" key="1">
    <citation type="journal article" date="2024" name="IMA Fungus">
        <title>Apiospora arundinis, a panoply of carbohydrate-active enzymes and secondary metabolites.</title>
        <authorList>
            <person name="Sorensen T."/>
            <person name="Petersen C."/>
            <person name="Muurmann A.T."/>
            <person name="Christiansen J.V."/>
            <person name="Brundto M.L."/>
            <person name="Overgaard C.K."/>
            <person name="Boysen A.T."/>
            <person name="Wollenberg R.D."/>
            <person name="Larsen T.O."/>
            <person name="Sorensen J.L."/>
            <person name="Nielsen K.L."/>
            <person name="Sondergaard T.E."/>
        </authorList>
    </citation>
    <scope>NUCLEOTIDE SEQUENCE [LARGE SCALE GENOMIC DNA]</scope>
    <source>
        <strain evidence="2 3">AAU 773</strain>
    </source>
</reference>
<dbReference type="EMBL" id="JAPCWZ010000006">
    <property type="protein sequence ID" value="KAK8859205.1"/>
    <property type="molecule type" value="Genomic_DNA"/>
</dbReference>
<dbReference type="PANTHER" id="PTHR24148:SF64">
    <property type="entry name" value="HETEROKARYON INCOMPATIBILITY DOMAIN-CONTAINING PROTEIN"/>
    <property type="match status" value="1"/>
</dbReference>
<organism evidence="2 3">
    <name type="scientific">Apiospora arundinis</name>
    <dbReference type="NCBI Taxonomy" id="335852"/>
    <lineage>
        <taxon>Eukaryota</taxon>
        <taxon>Fungi</taxon>
        <taxon>Dikarya</taxon>
        <taxon>Ascomycota</taxon>
        <taxon>Pezizomycotina</taxon>
        <taxon>Sordariomycetes</taxon>
        <taxon>Xylariomycetidae</taxon>
        <taxon>Amphisphaeriales</taxon>
        <taxon>Apiosporaceae</taxon>
        <taxon>Apiospora</taxon>
    </lineage>
</organism>
<dbReference type="PANTHER" id="PTHR24148">
    <property type="entry name" value="ANKYRIN REPEAT DOMAIN-CONTAINING PROTEIN 39 HOMOLOG-RELATED"/>
    <property type="match status" value="1"/>
</dbReference>
<feature type="domain" description="Heterokaryon incompatibility" evidence="1">
    <location>
        <begin position="47"/>
        <end position="201"/>
    </location>
</feature>
<accession>A0ABR2I951</accession>
<dbReference type="InterPro" id="IPR010730">
    <property type="entry name" value="HET"/>
</dbReference>
<protein>
    <submittedName>
        <fullName evidence="2">Heterokaryon incompatibility protein-domain-containing protein</fullName>
    </submittedName>
</protein>
<dbReference type="Proteomes" id="UP001390339">
    <property type="component" value="Unassembled WGS sequence"/>
</dbReference>
<evidence type="ECO:0000259" key="1">
    <source>
        <dbReference type="Pfam" id="PF06985"/>
    </source>
</evidence>
<name>A0ABR2I951_9PEZI</name>
<dbReference type="InterPro" id="IPR052895">
    <property type="entry name" value="HetReg/Transcr_Mod"/>
</dbReference>